<protein>
    <submittedName>
        <fullName evidence="1">Uncharacterized protein</fullName>
    </submittedName>
</protein>
<name>A0A2S8BHY0_9MYCO</name>
<evidence type="ECO:0000313" key="2">
    <source>
        <dbReference type="Proteomes" id="UP000238296"/>
    </source>
</evidence>
<comment type="caution">
    <text evidence="1">The sequence shown here is derived from an EMBL/GenBank/DDBJ whole genome shotgun (WGS) entry which is preliminary data.</text>
</comment>
<dbReference type="Proteomes" id="UP000238296">
    <property type="component" value="Unassembled WGS sequence"/>
</dbReference>
<accession>A0A2S8BHY0</accession>
<dbReference type="EMBL" id="PPEA01000521">
    <property type="protein sequence ID" value="PQM46263.1"/>
    <property type="molecule type" value="Genomic_DNA"/>
</dbReference>
<reference evidence="1 2" key="1">
    <citation type="journal article" date="2017" name="Int. J. Syst. Evol. Microbiol.">
        <title>Mycobacterium talmoniae sp. nov., a slowly growing mycobacterium isolated from human respiratory samples.</title>
        <authorList>
            <person name="Davidson R.M."/>
            <person name="DeGroote M.A."/>
            <person name="Marola J.L."/>
            <person name="Buss S."/>
            <person name="Jones V."/>
            <person name="McNeil M.R."/>
            <person name="Freifeld A.G."/>
            <person name="Elaine Epperson L."/>
            <person name="Hasan N.A."/>
            <person name="Jackson M."/>
            <person name="Iwen P.C."/>
            <person name="Salfinger M."/>
            <person name="Strong M."/>
        </authorList>
    </citation>
    <scope>NUCLEOTIDE SEQUENCE [LARGE SCALE GENOMIC DNA]</scope>
    <source>
        <strain evidence="1 2">ATCC BAA-2683</strain>
    </source>
</reference>
<gene>
    <name evidence="1" type="ORF">C1Y40_03561</name>
</gene>
<dbReference type="AlphaFoldDB" id="A0A2S8BHY0"/>
<evidence type="ECO:0000313" key="1">
    <source>
        <dbReference type="EMBL" id="PQM46263.1"/>
    </source>
</evidence>
<sequence length="49" mass="5334">MITVQAQCGCRSAGWRGGRWMGRIWARGLVATAVASKVGSSMVWHMPKT</sequence>
<proteinExistence type="predicted"/>
<organism evidence="1 2">
    <name type="scientific">Mycobacterium talmoniae</name>
    <dbReference type="NCBI Taxonomy" id="1858794"/>
    <lineage>
        <taxon>Bacteria</taxon>
        <taxon>Bacillati</taxon>
        <taxon>Actinomycetota</taxon>
        <taxon>Actinomycetes</taxon>
        <taxon>Mycobacteriales</taxon>
        <taxon>Mycobacteriaceae</taxon>
        <taxon>Mycobacterium</taxon>
    </lineage>
</organism>